<evidence type="ECO:0000259" key="1">
    <source>
        <dbReference type="PROSITE" id="PS51832"/>
    </source>
</evidence>
<dbReference type="PROSITE" id="PS51832">
    <property type="entry name" value="HD_GYP"/>
    <property type="match status" value="1"/>
</dbReference>
<dbReference type="Proteomes" id="UP000001235">
    <property type="component" value="Chromosome"/>
</dbReference>
<keyword evidence="2" id="KW-0378">Hydrolase</keyword>
<dbReference type="EMBL" id="CP002159">
    <property type="protein sequence ID" value="ADL54287.1"/>
    <property type="molecule type" value="Genomic_DNA"/>
</dbReference>
<evidence type="ECO:0000313" key="2">
    <source>
        <dbReference type="EMBL" id="ADL54287.1"/>
    </source>
</evidence>
<dbReference type="InterPro" id="IPR037522">
    <property type="entry name" value="HD_GYP_dom"/>
</dbReference>
<name>D9SJ11_GALCS</name>
<dbReference type="AlphaFoldDB" id="D9SJ11"/>
<dbReference type="KEGG" id="gca:Galf_0242"/>
<evidence type="ECO:0000313" key="3">
    <source>
        <dbReference type="Proteomes" id="UP000001235"/>
    </source>
</evidence>
<dbReference type="InterPro" id="IPR006674">
    <property type="entry name" value="HD_domain"/>
</dbReference>
<proteinExistence type="predicted"/>
<dbReference type="STRING" id="395494.Galf_0242"/>
<dbReference type="SMART" id="SM00471">
    <property type="entry name" value="HDc"/>
    <property type="match status" value="2"/>
</dbReference>
<dbReference type="Gene3D" id="1.10.3210.10">
    <property type="entry name" value="Hypothetical protein af1432"/>
    <property type="match status" value="2"/>
</dbReference>
<gene>
    <name evidence="2" type="ordered locus">Galf_0242</name>
</gene>
<dbReference type="OrthoDB" id="9780948at2"/>
<dbReference type="eggNOG" id="COG2206">
    <property type="taxonomic scope" value="Bacteria"/>
</dbReference>
<dbReference type="RefSeq" id="WP_013292230.1">
    <property type="nucleotide sequence ID" value="NC_014394.1"/>
</dbReference>
<sequence length="418" mass="47351">MSKFSINLHEAVYSLSNALDLVGVTHIHHGKHVAYMATECGKKLGWQGARMDDLFQAAILHDSGVSKTVIHQRLAQFEWEDEIDHCKSGAKLLSTCPLLAKLAPIVRHHHTHWSELKDLDLPMEVKLSANCIYMVDRVDVLALGFLVDQSNLLLGREEIRQKIFTKRGEWFCPELVDAFMEISRSEAFWLLLENEQVNGYVSVWLAETQSREMDFEELRSIVSIFSYIVDAKSSFTKEHSDGVARLARYLGGLFNLSNETCEMLELAGLLHDIGKLRQPDELLDKAGKLTDEEYAHIQRHSFDTYIILKDIRGLEKITAWAAQHHERVDGSGYPYHLGDSGISLEARIVAVADVFQALAQKRPYRDPLNPDAIMEILNEMVDDKKLDRSVVICVDQHLQDCWLAAVGGDKVPKFDTIA</sequence>
<dbReference type="CDD" id="cd00077">
    <property type="entry name" value="HDc"/>
    <property type="match status" value="2"/>
</dbReference>
<dbReference type="HOGENOM" id="CLU_040286_2_0_4"/>
<dbReference type="Pfam" id="PF01966">
    <property type="entry name" value="HD"/>
    <property type="match status" value="1"/>
</dbReference>
<dbReference type="InterPro" id="IPR003607">
    <property type="entry name" value="HD/PDEase_dom"/>
</dbReference>
<reference evidence="2 3" key="1">
    <citation type="submission" date="2010-08" db="EMBL/GenBank/DDBJ databases">
        <title>Complete sequence of Gallionella capsiferriformans ES-2.</title>
        <authorList>
            <consortium name="US DOE Joint Genome Institute"/>
            <person name="Lucas S."/>
            <person name="Copeland A."/>
            <person name="Lapidus A."/>
            <person name="Cheng J.-F."/>
            <person name="Bruce D."/>
            <person name="Goodwin L."/>
            <person name="Pitluck S."/>
            <person name="Chertkov O."/>
            <person name="Davenport K.W."/>
            <person name="Detter J.C."/>
            <person name="Han C."/>
            <person name="Tapia R."/>
            <person name="Land M."/>
            <person name="Hauser L."/>
            <person name="Chang Y.-J."/>
            <person name="Jeffries C."/>
            <person name="Kyrpides N."/>
            <person name="Ivanova N."/>
            <person name="Mikhailova N."/>
            <person name="Shelobolina E.S."/>
            <person name="Picardal F."/>
            <person name="Roden E."/>
            <person name="Emerson D."/>
            <person name="Woyke T."/>
        </authorList>
    </citation>
    <scope>NUCLEOTIDE SEQUENCE [LARGE SCALE GENOMIC DNA]</scope>
    <source>
        <strain evidence="2 3">ES-2</strain>
    </source>
</reference>
<protein>
    <submittedName>
        <fullName evidence="2">Metal dependent phosphohydrolase</fullName>
    </submittedName>
</protein>
<dbReference type="GO" id="GO:0008081">
    <property type="term" value="F:phosphoric diester hydrolase activity"/>
    <property type="evidence" value="ECO:0007669"/>
    <property type="project" value="UniProtKB-ARBA"/>
</dbReference>
<accession>D9SJ11</accession>
<dbReference type="PANTHER" id="PTHR43155:SF1">
    <property type="entry name" value="3'3'-CGAMP-SPECIFIC PHOSPHODIESTERASE 1"/>
    <property type="match status" value="1"/>
</dbReference>
<dbReference type="Pfam" id="PF13487">
    <property type="entry name" value="HD_5"/>
    <property type="match status" value="1"/>
</dbReference>
<feature type="domain" description="HD-GYP" evidence="1">
    <location>
        <begin position="214"/>
        <end position="409"/>
    </location>
</feature>
<keyword evidence="3" id="KW-1185">Reference proteome</keyword>
<organism evidence="2 3">
    <name type="scientific">Gallionella capsiferriformans (strain ES-2)</name>
    <name type="common">Gallionella ferruginea capsiferriformans (strain ES-2)</name>
    <dbReference type="NCBI Taxonomy" id="395494"/>
    <lineage>
        <taxon>Bacteria</taxon>
        <taxon>Pseudomonadati</taxon>
        <taxon>Pseudomonadota</taxon>
        <taxon>Betaproteobacteria</taxon>
        <taxon>Nitrosomonadales</taxon>
        <taxon>Gallionellaceae</taxon>
        <taxon>Gallionella</taxon>
    </lineage>
</organism>
<dbReference type="PANTHER" id="PTHR43155">
    <property type="entry name" value="CYCLIC DI-GMP PHOSPHODIESTERASE PA4108-RELATED"/>
    <property type="match status" value="1"/>
</dbReference>
<dbReference type="SUPFAM" id="SSF109604">
    <property type="entry name" value="HD-domain/PDEase-like"/>
    <property type="match status" value="2"/>
</dbReference>